<dbReference type="PANTHER" id="PTHR10857">
    <property type="entry name" value="COPINE"/>
    <property type="match status" value="1"/>
</dbReference>
<dbReference type="Ensembl" id="ENSGACT00000076549.1">
    <property type="protein sequence ID" value="ENSGACP00000063945.1"/>
    <property type="gene ID" value="ENSGACG00000008082.2"/>
</dbReference>
<reference evidence="7" key="2">
    <citation type="submission" date="2025-08" db="UniProtKB">
        <authorList>
            <consortium name="Ensembl"/>
        </authorList>
    </citation>
    <scope>IDENTIFICATION</scope>
</reference>
<accession>A0AAQ4RK74</accession>
<dbReference type="GeneTree" id="ENSGT00940000156194"/>
<dbReference type="CDD" id="cd04047">
    <property type="entry name" value="C2B_Copine"/>
    <property type="match status" value="1"/>
</dbReference>
<comment type="similarity">
    <text evidence="1">Belongs to the copine family.</text>
</comment>
<dbReference type="CDD" id="cd01459">
    <property type="entry name" value="vWA_copine_like"/>
    <property type="match status" value="1"/>
</dbReference>
<organism evidence="7 8">
    <name type="scientific">Gasterosteus aculeatus aculeatus</name>
    <name type="common">three-spined stickleback</name>
    <dbReference type="NCBI Taxonomy" id="481459"/>
    <lineage>
        <taxon>Eukaryota</taxon>
        <taxon>Metazoa</taxon>
        <taxon>Chordata</taxon>
        <taxon>Craniata</taxon>
        <taxon>Vertebrata</taxon>
        <taxon>Euteleostomi</taxon>
        <taxon>Actinopterygii</taxon>
        <taxon>Neopterygii</taxon>
        <taxon>Teleostei</taxon>
        <taxon>Neoteleostei</taxon>
        <taxon>Acanthomorphata</taxon>
        <taxon>Eupercaria</taxon>
        <taxon>Perciformes</taxon>
        <taxon>Cottioidei</taxon>
        <taxon>Gasterosteales</taxon>
        <taxon>Gasterosteidae</taxon>
        <taxon>Gasterosteus</taxon>
    </lineage>
</organism>
<dbReference type="InterPro" id="IPR002035">
    <property type="entry name" value="VWF_A"/>
</dbReference>
<dbReference type="GO" id="GO:0046872">
    <property type="term" value="F:metal ion binding"/>
    <property type="evidence" value="ECO:0007669"/>
    <property type="project" value="UniProtKB-KW"/>
</dbReference>
<proteinExistence type="inferred from homology"/>
<dbReference type="Gene3D" id="2.60.40.150">
    <property type="entry name" value="C2 domain"/>
    <property type="match status" value="2"/>
</dbReference>
<feature type="domain" description="VWFA" evidence="6">
    <location>
        <begin position="316"/>
        <end position="542"/>
    </location>
</feature>
<feature type="domain" description="C2" evidence="5">
    <location>
        <begin position="190"/>
        <end position="313"/>
    </location>
</feature>
<dbReference type="SMART" id="SM00239">
    <property type="entry name" value="C2"/>
    <property type="match status" value="2"/>
</dbReference>
<evidence type="ECO:0000256" key="2">
    <source>
        <dbReference type="ARBA" id="ARBA00022723"/>
    </source>
</evidence>
<keyword evidence="3" id="KW-0677">Repeat</keyword>
<keyword evidence="2" id="KW-0479">Metal-binding</keyword>
<dbReference type="AlphaFoldDB" id="A0AAQ4RK74"/>
<dbReference type="GO" id="GO:0071277">
    <property type="term" value="P:cellular response to calcium ion"/>
    <property type="evidence" value="ECO:0007669"/>
    <property type="project" value="TreeGrafter"/>
</dbReference>
<evidence type="ECO:0000313" key="7">
    <source>
        <dbReference type="Ensembl" id="ENSGACP00000063945.1"/>
    </source>
</evidence>
<evidence type="ECO:0000256" key="3">
    <source>
        <dbReference type="ARBA" id="ARBA00022737"/>
    </source>
</evidence>
<dbReference type="GO" id="GO:0005886">
    <property type="term" value="C:plasma membrane"/>
    <property type="evidence" value="ECO:0007669"/>
    <property type="project" value="TreeGrafter"/>
</dbReference>
<dbReference type="Pfam" id="PF00168">
    <property type="entry name" value="C2"/>
    <property type="match status" value="2"/>
</dbReference>
<dbReference type="InterPro" id="IPR045052">
    <property type="entry name" value="Copine"/>
</dbReference>
<evidence type="ECO:0000256" key="4">
    <source>
        <dbReference type="ARBA" id="ARBA00022837"/>
    </source>
</evidence>
<protein>
    <submittedName>
        <fullName evidence="7">Copine Va</fullName>
    </submittedName>
</protein>
<evidence type="ECO:0000259" key="5">
    <source>
        <dbReference type="PROSITE" id="PS50004"/>
    </source>
</evidence>
<keyword evidence="4" id="KW-0106">Calcium</keyword>
<dbReference type="PANTHER" id="PTHR10857:SF51">
    <property type="entry name" value="COPINE-5"/>
    <property type="match status" value="1"/>
</dbReference>
<evidence type="ECO:0000313" key="8">
    <source>
        <dbReference type="Proteomes" id="UP000007635"/>
    </source>
</evidence>
<reference evidence="7 8" key="1">
    <citation type="journal article" date="2021" name="G3 (Bethesda)">
        <title>Improved contiguity of the threespine stickleback genome using long-read sequencing.</title>
        <authorList>
            <person name="Nath S."/>
            <person name="Shaw D.E."/>
            <person name="White M.A."/>
        </authorList>
    </citation>
    <scope>NUCLEOTIDE SEQUENCE [LARGE SCALE GENOMIC DNA]</scope>
    <source>
        <strain evidence="7 8">Lake Benthic</strain>
    </source>
</reference>
<dbReference type="FunFam" id="2.60.40.150:FF:000099">
    <property type="entry name" value="Copine 3"/>
    <property type="match status" value="1"/>
</dbReference>
<dbReference type="InterPro" id="IPR037768">
    <property type="entry name" value="C2B_Copine"/>
</dbReference>
<dbReference type="InterPro" id="IPR000008">
    <property type="entry name" value="C2_dom"/>
</dbReference>
<keyword evidence="8" id="KW-1185">Reference proteome</keyword>
<dbReference type="SMART" id="SM00327">
    <property type="entry name" value="VWA"/>
    <property type="match status" value="1"/>
</dbReference>
<dbReference type="FunFam" id="2.60.40.150:FF:000013">
    <property type="entry name" value="copine-9 isoform X1"/>
    <property type="match status" value="1"/>
</dbReference>
<dbReference type="InterPro" id="IPR035892">
    <property type="entry name" value="C2_domain_sf"/>
</dbReference>
<dbReference type="GO" id="GO:0005544">
    <property type="term" value="F:calcium-dependent phospholipid binding"/>
    <property type="evidence" value="ECO:0007669"/>
    <property type="project" value="InterPro"/>
</dbReference>
<dbReference type="PROSITE" id="PS50004">
    <property type="entry name" value="C2"/>
    <property type="match status" value="2"/>
</dbReference>
<dbReference type="SUPFAM" id="SSF53300">
    <property type="entry name" value="vWA-like"/>
    <property type="match status" value="1"/>
</dbReference>
<reference evidence="7" key="3">
    <citation type="submission" date="2025-09" db="UniProtKB">
        <authorList>
            <consortium name="Ensembl"/>
        </authorList>
    </citation>
    <scope>IDENTIFICATION</scope>
</reference>
<sequence>MVTLSFIHAAQRQFSDFELFILDTINELVQEGPRFESLLICLAAPHQNGSVKLTHLIFCVSVGRFFLQPGNRTFLVFLSFVTVSLCKRQNVKVFQFSLPLSRQPSLHLFEFGRTEVIDNTLNPDFVRKYILDYFFEEKQNLRFDVYDIDSKSPDLAKHDFLGQVYCTLGEIVGSPASRLEKPLGGIPGKKCGTIILSAEELGNCRDYATMQFSANKLDKKDFFGKSDPFMVFYRSNEDGTFTICHKTEVVKNTLNPVWQPFSIPVRGLCNGDYDRTIKVEVYDWDRDGSHDFIGEFTTRYKDLCRGLNQINVYEIHFTVAIDFTASNGNPSQSTSLHYMNPYQMNAYAMALKAVGEIIQDYDSDKMFPALGFGAKLPPDGRVSHEFPLNGNVENPFCNGMEGILEAYHQSLKTVQLYGPTNFSPVVNHVARYAAAVQDGSQYFVLLIITDGVISDMAQTKEAIVNAAKLPMSIIIVGVGQAEFDAMVELDGDDIRISSRGKLAERDIVQFVPFRDYMDRTGNHVLSMARLAKDVLAEIPEQLISSMKSRGIKPNAVPPVHSPGEQLQTNLV</sequence>
<dbReference type="SUPFAM" id="SSF49562">
    <property type="entry name" value="C2 domain (Calcium/lipid-binding domain, CaLB)"/>
    <property type="match status" value="2"/>
</dbReference>
<dbReference type="PROSITE" id="PS50234">
    <property type="entry name" value="VWFA"/>
    <property type="match status" value="1"/>
</dbReference>
<name>A0AAQ4RK74_GASAC</name>
<dbReference type="Pfam" id="PF07002">
    <property type="entry name" value="Copine"/>
    <property type="match status" value="1"/>
</dbReference>
<dbReference type="Proteomes" id="UP000007635">
    <property type="component" value="Chromosome XII"/>
</dbReference>
<evidence type="ECO:0000256" key="1">
    <source>
        <dbReference type="ARBA" id="ARBA00009048"/>
    </source>
</evidence>
<dbReference type="CDD" id="cd04048">
    <property type="entry name" value="C2A_Copine"/>
    <property type="match status" value="1"/>
</dbReference>
<feature type="domain" description="C2" evidence="5">
    <location>
        <begin position="34"/>
        <end position="183"/>
    </location>
</feature>
<dbReference type="InterPro" id="IPR010734">
    <property type="entry name" value="Copine_C"/>
</dbReference>
<evidence type="ECO:0000259" key="6">
    <source>
        <dbReference type="PROSITE" id="PS50234"/>
    </source>
</evidence>
<dbReference type="InterPro" id="IPR036465">
    <property type="entry name" value="vWFA_dom_sf"/>
</dbReference>